<proteinExistence type="predicted"/>
<dbReference type="EMBL" id="HBGQ01009331">
    <property type="protein sequence ID" value="CAD9370751.1"/>
    <property type="molecule type" value="Transcribed_RNA"/>
</dbReference>
<gene>
    <name evidence="3" type="ORF">AAND1436_LOCUS4598</name>
</gene>
<dbReference type="InterPro" id="IPR037063">
    <property type="entry name" value="PHb_sf"/>
</dbReference>
<reference evidence="3" key="1">
    <citation type="submission" date="2021-01" db="EMBL/GenBank/DDBJ databases">
        <authorList>
            <person name="Corre E."/>
            <person name="Pelletier E."/>
            <person name="Niang G."/>
            <person name="Scheremetjew M."/>
            <person name="Finn R."/>
            <person name="Kale V."/>
            <person name="Holt S."/>
            <person name="Cochrane G."/>
            <person name="Meng A."/>
            <person name="Brown T."/>
            <person name="Cohen L."/>
        </authorList>
    </citation>
    <scope>NUCLEOTIDE SEQUENCE</scope>
    <source>
        <strain evidence="3">CCMP2222</strain>
    </source>
</reference>
<feature type="domain" description="Bacterial Pleckstrin homology" evidence="2">
    <location>
        <begin position="261"/>
        <end position="366"/>
    </location>
</feature>
<feature type="region of interest" description="Disordered" evidence="1">
    <location>
        <begin position="1"/>
        <end position="27"/>
    </location>
</feature>
<dbReference type="Pfam" id="PF08000">
    <property type="entry name" value="bPH_1"/>
    <property type="match status" value="2"/>
</dbReference>
<dbReference type="SUPFAM" id="SSF50729">
    <property type="entry name" value="PH domain-like"/>
    <property type="match status" value="2"/>
</dbReference>
<evidence type="ECO:0000256" key="1">
    <source>
        <dbReference type="SAM" id="MobiDB-lite"/>
    </source>
</evidence>
<feature type="compositionally biased region" description="Pro residues" evidence="1">
    <location>
        <begin position="1"/>
        <end position="13"/>
    </location>
</feature>
<feature type="domain" description="Bacterial Pleckstrin homology" evidence="2">
    <location>
        <begin position="107"/>
        <end position="195"/>
    </location>
</feature>
<sequence length="387" mass="43329">MTGPRPPPPPPLPQKEDEPPPPPPCPTVEGWKECLSLVTFDLAAGYADVLGLQELLAAMVLGSPMPAAWDHWSLLQQNGTASGQSKGQQGAQGPMADLYHWMDSNAAQVYPQRVESLFKSSRILQRDETVKLAFRLGGDYHVWTSKRFLFVDRKGWADMGRKTLYRSIPYTAIKGFEVTSAGAWDWDSELAFYTDMPWLKHYKQDLRSGQVNLRSILQVLGEELMEPPETAPGALLEGAGPWYDFRGWLHGYAYELDPVAANKEFHEDKPLLLPGEEVRFACKVGRDTTLLTQMRALRVDVQGFTGTRVNYKSIPYRSMGSFFVRTAGIASIDAEMQLFTPAPAMPVLQQSFRYDLVDLFGVSKVLTDGLAEDFGPDIEMPIYPPMY</sequence>
<dbReference type="AlphaFoldDB" id="A0A7S2AKL3"/>
<accession>A0A7S2AKL3</accession>
<evidence type="ECO:0000259" key="2">
    <source>
        <dbReference type="Pfam" id="PF08000"/>
    </source>
</evidence>
<dbReference type="PANTHER" id="PTHR35796">
    <property type="entry name" value="HYPOTHETICAL CYTOSOLIC PROTEIN"/>
    <property type="match status" value="1"/>
</dbReference>
<name>A0A7S2AKL3_9DINO</name>
<evidence type="ECO:0000313" key="3">
    <source>
        <dbReference type="EMBL" id="CAD9370751.1"/>
    </source>
</evidence>
<dbReference type="Gene3D" id="2.30.29.50">
    <property type="entry name" value="Bacterial Pleckstrin homology domain"/>
    <property type="match status" value="2"/>
</dbReference>
<dbReference type="InterPro" id="IPR012544">
    <property type="entry name" value="PHb"/>
</dbReference>
<protein>
    <recommendedName>
        <fullName evidence="2">Bacterial Pleckstrin homology domain-containing protein</fullName>
    </recommendedName>
</protein>
<organism evidence="3">
    <name type="scientific">Alexandrium andersonii</name>
    <dbReference type="NCBI Taxonomy" id="327968"/>
    <lineage>
        <taxon>Eukaryota</taxon>
        <taxon>Sar</taxon>
        <taxon>Alveolata</taxon>
        <taxon>Dinophyceae</taxon>
        <taxon>Gonyaulacales</taxon>
        <taxon>Pyrocystaceae</taxon>
        <taxon>Alexandrium</taxon>
    </lineage>
</organism>
<dbReference type="PANTHER" id="PTHR35796:SF3">
    <property type="entry name" value="BHLH DOMAIN-CONTAINING PROTEIN"/>
    <property type="match status" value="1"/>
</dbReference>